<dbReference type="InterPro" id="IPR015424">
    <property type="entry name" value="PyrdxlP-dep_Trfase"/>
</dbReference>
<dbReference type="Pfam" id="PF00202">
    <property type="entry name" value="Aminotran_3"/>
    <property type="match status" value="1"/>
</dbReference>
<organism evidence="5 6">
    <name type="scientific">Crucibulum laeve</name>
    <dbReference type="NCBI Taxonomy" id="68775"/>
    <lineage>
        <taxon>Eukaryota</taxon>
        <taxon>Fungi</taxon>
        <taxon>Dikarya</taxon>
        <taxon>Basidiomycota</taxon>
        <taxon>Agaricomycotina</taxon>
        <taxon>Agaricomycetes</taxon>
        <taxon>Agaricomycetidae</taxon>
        <taxon>Agaricales</taxon>
        <taxon>Agaricineae</taxon>
        <taxon>Nidulariaceae</taxon>
        <taxon>Crucibulum</taxon>
    </lineage>
</organism>
<comment type="similarity">
    <text evidence="1 3">Belongs to the class-III pyridoxal-phosphate-dependent aminotransferase family.</text>
</comment>
<keyword evidence="5" id="KW-0808">Transferase</keyword>
<feature type="compositionally biased region" description="Polar residues" evidence="4">
    <location>
        <begin position="7"/>
        <end position="17"/>
    </location>
</feature>
<evidence type="ECO:0000256" key="1">
    <source>
        <dbReference type="ARBA" id="ARBA00008954"/>
    </source>
</evidence>
<feature type="region of interest" description="Disordered" evidence="4">
    <location>
        <begin position="1"/>
        <end position="23"/>
    </location>
</feature>
<name>A0A5C3M6A4_9AGAR</name>
<reference evidence="5 6" key="1">
    <citation type="journal article" date="2019" name="Nat. Ecol. Evol.">
        <title>Megaphylogeny resolves global patterns of mushroom evolution.</title>
        <authorList>
            <person name="Varga T."/>
            <person name="Krizsan K."/>
            <person name="Foldi C."/>
            <person name="Dima B."/>
            <person name="Sanchez-Garcia M."/>
            <person name="Sanchez-Ramirez S."/>
            <person name="Szollosi G.J."/>
            <person name="Szarkandi J.G."/>
            <person name="Papp V."/>
            <person name="Albert L."/>
            <person name="Andreopoulos W."/>
            <person name="Angelini C."/>
            <person name="Antonin V."/>
            <person name="Barry K.W."/>
            <person name="Bougher N.L."/>
            <person name="Buchanan P."/>
            <person name="Buyck B."/>
            <person name="Bense V."/>
            <person name="Catcheside P."/>
            <person name="Chovatia M."/>
            <person name="Cooper J."/>
            <person name="Damon W."/>
            <person name="Desjardin D."/>
            <person name="Finy P."/>
            <person name="Geml J."/>
            <person name="Haridas S."/>
            <person name="Hughes K."/>
            <person name="Justo A."/>
            <person name="Karasinski D."/>
            <person name="Kautmanova I."/>
            <person name="Kiss B."/>
            <person name="Kocsube S."/>
            <person name="Kotiranta H."/>
            <person name="LaButti K.M."/>
            <person name="Lechner B.E."/>
            <person name="Liimatainen K."/>
            <person name="Lipzen A."/>
            <person name="Lukacs Z."/>
            <person name="Mihaltcheva S."/>
            <person name="Morgado L.N."/>
            <person name="Niskanen T."/>
            <person name="Noordeloos M.E."/>
            <person name="Ohm R.A."/>
            <person name="Ortiz-Santana B."/>
            <person name="Ovrebo C."/>
            <person name="Racz N."/>
            <person name="Riley R."/>
            <person name="Savchenko A."/>
            <person name="Shiryaev A."/>
            <person name="Soop K."/>
            <person name="Spirin V."/>
            <person name="Szebenyi C."/>
            <person name="Tomsovsky M."/>
            <person name="Tulloss R.E."/>
            <person name="Uehling J."/>
            <person name="Grigoriev I.V."/>
            <person name="Vagvolgyi C."/>
            <person name="Papp T."/>
            <person name="Martin F.M."/>
            <person name="Miettinen O."/>
            <person name="Hibbett D.S."/>
            <person name="Nagy L.G."/>
        </authorList>
    </citation>
    <scope>NUCLEOTIDE SEQUENCE [LARGE SCALE GENOMIC DNA]</scope>
    <source>
        <strain evidence="5 6">CBS 166.37</strain>
    </source>
</reference>
<dbReference type="PANTHER" id="PTHR43094:SF1">
    <property type="entry name" value="AMINOTRANSFERASE CLASS-III"/>
    <property type="match status" value="1"/>
</dbReference>
<dbReference type="CDD" id="cd00610">
    <property type="entry name" value="OAT_like"/>
    <property type="match status" value="1"/>
</dbReference>
<dbReference type="PANTHER" id="PTHR43094">
    <property type="entry name" value="AMINOTRANSFERASE"/>
    <property type="match status" value="1"/>
</dbReference>
<dbReference type="InterPro" id="IPR005814">
    <property type="entry name" value="Aminotrans_3"/>
</dbReference>
<dbReference type="SUPFAM" id="SSF53383">
    <property type="entry name" value="PLP-dependent transferases"/>
    <property type="match status" value="1"/>
</dbReference>
<evidence type="ECO:0000256" key="3">
    <source>
        <dbReference type="RuleBase" id="RU003560"/>
    </source>
</evidence>
<evidence type="ECO:0000313" key="6">
    <source>
        <dbReference type="Proteomes" id="UP000308652"/>
    </source>
</evidence>
<dbReference type="OrthoDB" id="10261433at2759"/>
<protein>
    <submittedName>
        <fullName evidence="5">Pyridoxal phosphate-dependent transferase</fullName>
    </submittedName>
</protein>
<dbReference type="Gene3D" id="3.40.640.10">
    <property type="entry name" value="Type I PLP-dependent aspartate aminotransferase-like (Major domain)"/>
    <property type="match status" value="2"/>
</dbReference>
<sequence length="478" mass="51168">MAPALTVESTPSATQGKPSPPKITNVLHRTPWTLPIAVSAEGIYVNLEDGKRVIDAVGGAAVACIGNSHPKVMQAIKDQVDKVSYVYSMQLSNQPAEELAKMLCDSSNGAFELCGFASGGSEAMEGVIKLARQYVLEIGQPQRKNFIARQLSFHGNTLGTLSLAYHPARRGPYETLLNNDNFHHVSPAYAKRFQKLDETEEQYVERLKQELENKFIALGPDTVIGFVAETVVGATTGVVAAPKGYFKGGSTCSVHRNTHRETNPLIAMKSVCDKYGSLFILDEVMSGMGRMGTLHAWESFGDGAAPDIQAVAKGLGGGYASIGAILCSKKAHPLACAAAVAVQQVIKSENLLENIRTQGAYLEKLLQERLTGPNAIAAPFTFDIRGGGGFWGIEFDFTGPEASVLDFKGQQFAMLVQARALVNGAIVMGMTGGSNIEGTIGDHLILSPAYNVTKEEVEMIAEIFVQSVEEVLRESGVA</sequence>
<dbReference type="GO" id="GO:0005829">
    <property type="term" value="C:cytosol"/>
    <property type="evidence" value="ECO:0007669"/>
    <property type="project" value="TreeGrafter"/>
</dbReference>
<dbReference type="Proteomes" id="UP000308652">
    <property type="component" value="Unassembled WGS sequence"/>
</dbReference>
<evidence type="ECO:0000256" key="2">
    <source>
        <dbReference type="ARBA" id="ARBA00022898"/>
    </source>
</evidence>
<dbReference type="GO" id="GO:0030170">
    <property type="term" value="F:pyridoxal phosphate binding"/>
    <property type="evidence" value="ECO:0007669"/>
    <property type="project" value="InterPro"/>
</dbReference>
<keyword evidence="2 3" id="KW-0663">Pyridoxal phosphate</keyword>
<evidence type="ECO:0000256" key="4">
    <source>
        <dbReference type="SAM" id="MobiDB-lite"/>
    </source>
</evidence>
<dbReference type="GO" id="GO:0008483">
    <property type="term" value="F:transaminase activity"/>
    <property type="evidence" value="ECO:0007669"/>
    <property type="project" value="InterPro"/>
</dbReference>
<dbReference type="EMBL" id="ML213598">
    <property type="protein sequence ID" value="TFK39906.1"/>
    <property type="molecule type" value="Genomic_DNA"/>
</dbReference>
<evidence type="ECO:0000313" key="5">
    <source>
        <dbReference type="EMBL" id="TFK39906.1"/>
    </source>
</evidence>
<dbReference type="InterPro" id="IPR015421">
    <property type="entry name" value="PyrdxlP-dep_Trfase_major"/>
</dbReference>
<proteinExistence type="inferred from homology"/>
<keyword evidence="6" id="KW-1185">Reference proteome</keyword>
<dbReference type="STRING" id="68775.A0A5C3M6A4"/>
<gene>
    <name evidence="5" type="ORF">BDQ12DRAFT_711985</name>
</gene>
<accession>A0A5C3M6A4</accession>
<dbReference type="Gene3D" id="3.90.1150.10">
    <property type="entry name" value="Aspartate Aminotransferase, domain 1"/>
    <property type="match status" value="2"/>
</dbReference>
<dbReference type="InterPro" id="IPR015422">
    <property type="entry name" value="PyrdxlP-dep_Trfase_small"/>
</dbReference>
<dbReference type="AlphaFoldDB" id="A0A5C3M6A4"/>